<dbReference type="SUPFAM" id="SSF48264">
    <property type="entry name" value="Cytochrome P450"/>
    <property type="match status" value="1"/>
</dbReference>
<evidence type="ECO:0000256" key="6">
    <source>
        <dbReference type="ARBA" id="ARBA00023004"/>
    </source>
</evidence>
<keyword evidence="10" id="KW-0472">Membrane</keyword>
<dbReference type="InterPro" id="IPR036396">
    <property type="entry name" value="Cyt_P450_sf"/>
</dbReference>
<sequence length="506" mass="57256">MFTEMSYQMILCISLFISLFPCLLLIKKWKEPRRGRFPPGPPKLPIIGNLHQLGNLPHRSLHHLSNKCGPLMLLRLGSVNTLVVSSADMAREIFKSHDLAFSGRPVLCAGKKLAYNGSAVSFAPYGEYWREMRKVLVLELLSVKKVQFFEAIRDEKIASMLKSIADCISSEKMPINLSKLAISLSNNVICRVAFGRIYDEKSEFDRILYETQELLGEVNVADFVPWLGWINNFNGMNSRIDKNFRELDEFFDKVITEHLDPNRARCREEEDIVDVLLRLQRNSSQPNRPTDEHVKGVLADVLAAGSDTSAATLEWTMAELIRNPSVMKKAQMEIREICEGKDKVEETDLAKLKYLKCVVKESLRMHPPLPLLIPRETLEDCIVGGYTIPAKTRVFLNVTAISNDPKCWDNPEEFNPERFLDSGVDFRGQNFELLPFGAGRRSCPGINFAVPLVELALANLLLVFDWVTPEGIVAEDLDMEEGLGLTVHKKTPLCLMVANSTYVKNR</sequence>
<dbReference type="PANTHER" id="PTHR47955:SF19">
    <property type="entry name" value="CYTOCHROME P450 71A9-LIKE ISOFORM X1"/>
    <property type="match status" value="1"/>
</dbReference>
<comment type="similarity">
    <text evidence="2 9">Belongs to the cytochrome P450 family.</text>
</comment>
<dbReference type="GO" id="GO:0004497">
    <property type="term" value="F:monooxygenase activity"/>
    <property type="evidence" value="ECO:0007669"/>
    <property type="project" value="UniProtKB-KW"/>
</dbReference>
<evidence type="ECO:0000256" key="8">
    <source>
        <dbReference type="PIRSR" id="PIRSR602401-1"/>
    </source>
</evidence>
<evidence type="ECO:0000256" key="5">
    <source>
        <dbReference type="ARBA" id="ARBA00023002"/>
    </source>
</evidence>
<organism evidence="11 12">
    <name type="scientific">Oldenlandia corymbosa var. corymbosa</name>
    <dbReference type="NCBI Taxonomy" id="529605"/>
    <lineage>
        <taxon>Eukaryota</taxon>
        <taxon>Viridiplantae</taxon>
        <taxon>Streptophyta</taxon>
        <taxon>Embryophyta</taxon>
        <taxon>Tracheophyta</taxon>
        <taxon>Spermatophyta</taxon>
        <taxon>Magnoliopsida</taxon>
        <taxon>eudicotyledons</taxon>
        <taxon>Gunneridae</taxon>
        <taxon>Pentapetalae</taxon>
        <taxon>asterids</taxon>
        <taxon>lamiids</taxon>
        <taxon>Gentianales</taxon>
        <taxon>Rubiaceae</taxon>
        <taxon>Rubioideae</taxon>
        <taxon>Spermacoceae</taxon>
        <taxon>Hedyotis-Oldenlandia complex</taxon>
        <taxon>Oldenlandia</taxon>
    </lineage>
</organism>
<comment type="cofactor">
    <cofactor evidence="1 8">
        <name>heme</name>
        <dbReference type="ChEBI" id="CHEBI:30413"/>
    </cofactor>
</comment>
<evidence type="ECO:0000256" key="1">
    <source>
        <dbReference type="ARBA" id="ARBA00001971"/>
    </source>
</evidence>
<dbReference type="GO" id="GO:0005506">
    <property type="term" value="F:iron ion binding"/>
    <property type="evidence" value="ECO:0007669"/>
    <property type="project" value="InterPro"/>
</dbReference>
<dbReference type="InterPro" id="IPR017972">
    <property type="entry name" value="Cyt_P450_CS"/>
</dbReference>
<gene>
    <name evidence="11" type="ORF">OLC1_LOCUS23483</name>
</gene>
<evidence type="ECO:0000256" key="2">
    <source>
        <dbReference type="ARBA" id="ARBA00010617"/>
    </source>
</evidence>
<dbReference type="Pfam" id="PF00067">
    <property type="entry name" value="p450"/>
    <property type="match status" value="1"/>
</dbReference>
<evidence type="ECO:0000256" key="4">
    <source>
        <dbReference type="ARBA" id="ARBA00022723"/>
    </source>
</evidence>
<evidence type="ECO:0000256" key="9">
    <source>
        <dbReference type="RuleBase" id="RU000461"/>
    </source>
</evidence>
<keyword evidence="6 8" id="KW-0408">Iron</keyword>
<keyword evidence="10" id="KW-1133">Transmembrane helix</keyword>
<dbReference type="Proteomes" id="UP001161247">
    <property type="component" value="Chromosome 9"/>
</dbReference>
<feature type="transmembrane region" description="Helical" evidence="10">
    <location>
        <begin position="6"/>
        <end position="26"/>
    </location>
</feature>
<dbReference type="PANTHER" id="PTHR47955">
    <property type="entry name" value="CYTOCHROME P450 FAMILY 71 PROTEIN"/>
    <property type="match status" value="1"/>
</dbReference>
<dbReference type="PROSITE" id="PS00086">
    <property type="entry name" value="CYTOCHROME_P450"/>
    <property type="match status" value="1"/>
</dbReference>
<evidence type="ECO:0000313" key="11">
    <source>
        <dbReference type="EMBL" id="CAI9117420.1"/>
    </source>
</evidence>
<accession>A0AAV1ECK5</accession>
<keyword evidence="7 9" id="KW-0503">Monooxygenase</keyword>
<keyword evidence="4 8" id="KW-0479">Metal-binding</keyword>
<reference evidence="11" key="1">
    <citation type="submission" date="2023-03" db="EMBL/GenBank/DDBJ databases">
        <authorList>
            <person name="Julca I."/>
        </authorList>
    </citation>
    <scope>NUCLEOTIDE SEQUENCE</scope>
</reference>
<dbReference type="PRINTS" id="PR00385">
    <property type="entry name" value="P450"/>
</dbReference>
<protein>
    <submittedName>
        <fullName evidence="11">OLC1v1018813C1</fullName>
    </submittedName>
</protein>
<dbReference type="GO" id="GO:0020037">
    <property type="term" value="F:heme binding"/>
    <property type="evidence" value="ECO:0007669"/>
    <property type="project" value="InterPro"/>
</dbReference>
<keyword evidence="3 8" id="KW-0349">Heme</keyword>
<dbReference type="EMBL" id="OX459126">
    <property type="protein sequence ID" value="CAI9117420.1"/>
    <property type="molecule type" value="Genomic_DNA"/>
</dbReference>
<evidence type="ECO:0000256" key="3">
    <source>
        <dbReference type="ARBA" id="ARBA00022617"/>
    </source>
</evidence>
<feature type="binding site" description="axial binding residue" evidence="8">
    <location>
        <position position="443"/>
    </location>
    <ligand>
        <name>heme</name>
        <dbReference type="ChEBI" id="CHEBI:30413"/>
    </ligand>
    <ligandPart>
        <name>Fe</name>
        <dbReference type="ChEBI" id="CHEBI:18248"/>
    </ligandPart>
</feature>
<name>A0AAV1ECK5_OLDCO</name>
<dbReference type="InterPro" id="IPR002401">
    <property type="entry name" value="Cyt_P450_E_grp-I"/>
</dbReference>
<keyword evidence="10" id="KW-0812">Transmembrane</keyword>
<evidence type="ECO:0000313" key="12">
    <source>
        <dbReference type="Proteomes" id="UP001161247"/>
    </source>
</evidence>
<keyword evidence="12" id="KW-1185">Reference proteome</keyword>
<dbReference type="CDD" id="cd11072">
    <property type="entry name" value="CYP71-like"/>
    <property type="match status" value="1"/>
</dbReference>
<keyword evidence="5 9" id="KW-0560">Oxidoreductase</keyword>
<dbReference type="InterPro" id="IPR001128">
    <property type="entry name" value="Cyt_P450"/>
</dbReference>
<dbReference type="GO" id="GO:0016705">
    <property type="term" value="F:oxidoreductase activity, acting on paired donors, with incorporation or reduction of molecular oxygen"/>
    <property type="evidence" value="ECO:0007669"/>
    <property type="project" value="InterPro"/>
</dbReference>
<proteinExistence type="inferred from homology"/>
<dbReference type="FunFam" id="1.10.630.10:FF:000011">
    <property type="entry name" value="Cytochrome P450 83B1"/>
    <property type="match status" value="1"/>
</dbReference>
<dbReference type="AlphaFoldDB" id="A0AAV1ECK5"/>
<dbReference type="Gene3D" id="1.10.630.10">
    <property type="entry name" value="Cytochrome P450"/>
    <property type="match status" value="1"/>
</dbReference>
<evidence type="ECO:0000256" key="7">
    <source>
        <dbReference type="ARBA" id="ARBA00023033"/>
    </source>
</evidence>
<dbReference type="PRINTS" id="PR00463">
    <property type="entry name" value="EP450I"/>
</dbReference>
<evidence type="ECO:0000256" key="10">
    <source>
        <dbReference type="SAM" id="Phobius"/>
    </source>
</evidence>